<dbReference type="AlphaFoldDB" id="A0A0V0RMW1"/>
<proteinExistence type="predicted"/>
<keyword evidence="1" id="KW-1133">Transmembrane helix</keyword>
<comment type="caution">
    <text evidence="2">The sequence shown here is derived from an EMBL/GenBank/DDBJ whole genome shotgun (WGS) entry which is preliminary data.</text>
</comment>
<evidence type="ECO:0000313" key="2">
    <source>
        <dbReference type="EMBL" id="KRX15640.1"/>
    </source>
</evidence>
<sequence length="78" mass="8570">MSLVLGLQSLVMIVVFSICNLFHEFLKGKRMAAAHYTKNNGPFTVFGRVAPGVVVGGIFHVNFIKEELPFVSNNCNLS</sequence>
<dbReference type="OrthoDB" id="10429384at2759"/>
<keyword evidence="3" id="KW-1185">Reference proteome</keyword>
<accession>A0A0V0RMW1</accession>
<organism evidence="2 3">
    <name type="scientific">Trichinella nelsoni</name>
    <dbReference type="NCBI Taxonomy" id="6336"/>
    <lineage>
        <taxon>Eukaryota</taxon>
        <taxon>Metazoa</taxon>
        <taxon>Ecdysozoa</taxon>
        <taxon>Nematoda</taxon>
        <taxon>Enoplea</taxon>
        <taxon>Dorylaimia</taxon>
        <taxon>Trichinellida</taxon>
        <taxon>Trichinellidae</taxon>
        <taxon>Trichinella</taxon>
    </lineage>
</organism>
<keyword evidence="1" id="KW-0472">Membrane</keyword>
<reference evidence="2 3" key="1">
    <citation type="submission" date="2015-01" db="EMBL/GenBank/DDBJ databases">
        <title>Evolution of Trichinella species and genotypes.</title>
        <authorList>
            <person name="Korhonen P.K."/>
            <person name="Edoardo P."/>
            <person name="Giuseppe L.R."/>
            <person name="Gasser R.B."/>
        </authorList>
    </citation>
    <scope>NUCLEOTIDE SEQUENCE [LARGE SCALE GENOMIC DNA]</scope>
    <source>
        <strain evidence="2">ISS37</strain>
    </source>
</reference>
<keyword evidence="1" id="KW-0812">Transmembrane</keyword>
<evidence type="ECO:0000313" key="3">
    <source>
        <dbReference type="Proteomes" id="UP000054630"/>
    </source>
</evidence>
<dbReference type="EMBL" id="JYDL01000126">
    <property type="protein sequence ID" value="KRX15640.1"/>
    <property type="molecule type" value="Genomic_DNA"/>
</dbReference>
<evidence type="ECO:0000256" key="1">
    <source>
        <dbReference type="SAM" id="Phobius"/>
    </source>
</evidence>
<protein>
    <submittedName>
        <fullName evidence="2">Uncharacterized protein</fullName>
    </submittedName>
</protein>
<gene>
    <name evidence="2" type="ORF">T07_2231</name>
</gene>
<name>A0A0V0RMW1_9BILA</name>
<dbReference type="Proteomes" id="UP000054630">
    <property type="component" value="Unassembled WGS sequence"/>
</dbReference>
<feature type="transmembrane region" description="Helical" evidence="1">
    <location>
        <begin position="6"/>
        <end position="26"/>
    </location>
</feature>